<keyword evidence="3 6" id="KW-0694">RNA-binding</keyword>
<comment type="similarity">
    <text evidence="1 6">Belongs to the NusB family.</text>
</comment>
<dbReference type="CDD" id="cd07438">
    <property type="entry name" value="PHP_HisPPase_AMP"/>
    <property type="match status" value="1"/>
</dbReference>
<evidence type="ECO:0000256" key="1">
    <source>
        <dbReference type="ARBA" id="ARBA00005952"/>
    </source>
</evidence>
<dbReference type="InterPro" id="IPR003141">
    <property type="entry name" value="Pol/His_phosphatase_N"/>
</dbReference>
<dbReference type="GO" id="GO:0016740">
    <property type="term" value="F:transferase activity"/>
    <property type="evidence" value="ECO:0007669"/>
    <property type="project" value="UniProtKB-KW"/>
</dbReference>
<dbReference type="InterPro" id="IPR016195">
    <property type="entry name" value="Pol/histidinol_Pase-like"/>
</dbReference>
<feature type="domain" description="Polymerase/histidinol phosphatase N-terminal" evidence="7">
    <location>
        <begin position="161"/>
        <end position="226"/>
    </location>
</feature>
<dbReference type="Proteomes" id="UP000030652">
    <property type="component" value="Unassembled WGS sequence"/>
</dbReference>
<name>A0A0B0EP14_9BACT</name>
<dbReference type="PANTHER" id="PTHR42924">
    <property type="entry name" value="EXONUCLEASE"/>
    <property type="match status" value="1"/>
</dbReference>
<organism evidence="8 9">
    <name type="scientific">Candidatus Scalindua brodae</name>
    <dbReference type="NCBI Taxonomy" id="237368"/>
    <lineage>
        <taxon>Bacteria</taxon>
        <taxon>Pseudomonadati</taxon>
        <taxon>Planctomycetota</taxon>
        <taxon>Candidatus Brocadiia</taxon>
        <taxon>Candidatus Brocadiales</taxon>
        <taxon>Candidatus Scalinduaceae</taxon>
        <taxon>Candidatus Scalindua</taxon>
    </lineage>
</organism>
<evidence type="ECO:0000313" key="9">
    <source>
        <dbReference type="Proteomes" id="UP000030652"/>
    </source>
</evidence>
<keyword evidence="4 6" id="KW-0805">Transcription regulation</keyword>
<dbReference type="SMART" id="SM00481">
    <property type="entry name" value="POLIIIAc"/>
    <property type="match status" value="1"/>
</dbReference>
<dbReference type="Gene3D" id="1.10.940.10">
    <property type="entry name" value="NusB-like"/>
    <property type="match status" value="1"/>
</dbReference>
<evidence type="ECO:0000256" key="3">
    <source>
        <dbReference type="ARBA" id="ARBA00022884"/>
    </source>
</evidence>
<dbReference type="GO" id="GO:0031564">
    <property type="term" value="P:transcription antitermination"/>
    <property type="evidence" value="ECO:0007669"/>
    <property type="project" value="UniProtKB-KW"/>
</dbReference>
<dbReference type="PANTHER" id="PTHR42924:SF3">
    <property type="entry name" value="POLYMERASE_HISTIDINOL PHOSPHATASE N-TERMINAL DOMAIN-CONTAINING PROTEIN"/>
    <property type="match status" value="1"/>
</dbReference>
<dbReference type="AlphaFoldDB" id="A0A0B0EP14"/>
<dbReference type="Gene3D" id="1.10.150.650">
    <property type="match status" value="1"/>
</dbReference>
<comment type="caution">
    <text evidence="8">The sequence shown here is derived from an EMBL/GenBank/DDBJ whole genome shotgun (WGS) entry which is preliminary data.</text>
</comment>
<reference evidence="8 9" key="1">
    <citation type="submission" date="2014-10" db="EMBL/GenBank/DDBJ databases">
        <title>Draft genome of anammox bacterium scalindua brodae, obtained using differential coverage binning of sequence data from two enrichment reactors.</title>
        <authorList>
            <person name="Speth D.R."/>
            <person name="Russ L."/>
            <person name="Kartal B."/>
            <person name="Op den Camp H.J."/>
            <person name="Dutilh B.E."/>
            <person name="Jetten M.S."/>
        </authorList>
    </citation>
    <scope>NUCLEOTIDE SEQUENCE [LARGE SCALE GENOMIC DNA]</scope>
    <source>
        <strain evidence="8">RU1</strain>
    </source>
</reference>
<dbReference type="SUPFAM" id="SSF48013">
    <property type="entry name" value="NusB-like"/>
    <property type="match status" value="1"/>
</dbReference>
<dbReference type="SUPFAM" id="SSF89550">
    <property type="entry name" value="PHP domain-like"/>
    <property type="match status" value="1"/>
</dbReference>
<dbReference type="Pfam" id="PF02811">
    <property type="entry name" value="PHP"/>
    <property type="match status" value="1"/>
</dbReference>
<dbReference type="Pfam" id="PF01029">
    <property type="entry name" value="NusB"/>
    <property type="match status" value="1"/>
</dbReference>
<dbReference type="InterPro" id="IPR052018">
    <property type="entry name" value="PHP_domain"/>
</dbReference>
<dbReference type="NCBIfam" id="TIGR01951">
    <property type="entry name" value="nusB"/>
    <property type="match status" value="1"/>
</dbReference>
<proteinExistence type="inferred from homology"/>
<evidence type="ECO:0000259" key="7">
    <source>
        <dbReference type="SMART" id="SM00481"/>
    </source>
</evidence>
<dbReference type="GO" id="GO:0003723">
    <property type="term" value="F:RNA binding"/>
    <property type="evidence" value="ECO:0007669"/>
    <property type="project" value="UniProtKB-UniRule"/>
</dbReference>
<dbReference type="EMBL" id="JRYO01000034">
    <property type="protein sequence ID" value="KHE93806.1"/>
    <property type="molecule type" value="Genomic_DNA"/>
</dbReference>
<gene>
    <name evidence="6" type="primary">nusB</name>
    <name evidence="8" type="ORF">SCABRO_00432</name>
</gene>
<dbReference type="GO" id="GO:0006353">
    <property type="term" value="P:DNA-templated transcription termination"/>
    <property type="evidence" value="ECO:0007669"/>
    <property type="project" value="UniProtKB-UniRule"/>
</dbReference>
<keyword evidence="2 6" id="KW-0889">Transcription antitermination</keyword>
<dbReference type="GO" id="GO:0035312">
    <property type="term" value="F:5'-3' DNA exonuclease activity"/>
    <property type="evidence" value="ECO:0007669"/>
    <property type="project" value="TreeGrafter"/>
</dbReference>
<evidence type="ECO:0000256" key="2">
    <source>
        <dbReference type="ARBA" id="ARBA00022814"/>
    </source>
</evidence>
<accession>A0A0B0EP14</accession>
<dbReference type="InterPro" id="IPR006027">
    <property type="entry name" value="NusB_RsmB_TIM44"/>
</dbReference>
<dbReference type="GO" id="GO:0004534">
    <property type="term" value="F:5'-3' RNA exonuclease activity"/>
    <property type="evidence" value="ECO:0007669"/>
    <property type="project" value="TreeGrafter"/>
</dbReference>
<dbReference type="InterPro" id="IPR004013">
    <property type="entry name" value="PHP_dom"/>
</dbReference>
<evidence type="ECO:0000256" key="4">
    <source>
        <dbReference type="ARBA" id="ARBA00023015"/>
    </source>
</evidence>
<dbReference type="PATRIC" id="fig|237368.3.peg.467"/>
<evidence type="ECO:0000313" key="8">
    <source>
        <dbReference type="EMBL" id="KHE93806.1"/>
    </source>
</evidence>
<sequence length="435" mass="48758">MRKRTRSREIVLQVLYQLEIRGNDVIAEVDAFCIEQGKEAEVSDFAIKLVRGCIQKIKEIDKKIIGISENWELQRMPVVDRNILRLACYELFYMNDIPPKVSINEAIDLAKKYSTEKSGIFVNGILDKIYSLNIKNGKKVQEITTSIKGMDVLGKAERAGGDLHIHTDFSDGTMSPTQVVKEASRLNLRTIAITDHDTVDAIEIAQIAGNMEGVDIIPAIELSSNYNSVDIHLLGYFIDIKNSALLEKLAELRSERVERIKEITKKLRALGVNIEHQEVFDVSKEGTPGRMHIADVLCSKGYCSCIRESFQKYLSDNGPAYVPKEALTLKDAIELIISSDGVPVLSHPGVNKRDTLIPKMVEYGLQGIEVYYPTHQPEAVKRYMRIAKKYDLVVTGGSDCHGNRKPDIALGNIRISDDLVDKIKDRRDNMVAALS</sequence>
<evidence type="ECO:0000256" key="5">
    <source>
        <dbReference type="ARBA" id="ARBA00023163"/>
    </source>
</evidence>
<evidence type="ECO:0000256" key="6">
    <source>
        <dbReference type="HAMAP-Rule" id="MF_00073"/>
    </source>
</evidence>
<protein>
    <recommendedName>
        <fullName evidence="6">Transcription antitermination protein NusB</fullName>
    </recommendedName>
    <alternativeName>
        <fullName evidence="6">Antitermination factor NusB</fullName>
    </alternativeName>
</protein>
<dbReference type="eggNOG" id="COG0613">
    <property type="taxonomic scope" value="Bacteria"/>
</dbReference>
<dbReference type="Gene3D" id="3.20.20.140">
    <property type="entry name" value="Metal-dependent hydrolases"/>
    <property type="match status" value="1"/>
</dbReference>
<comment type="function">
    <text evidence="6">Involved in transcription antitermination. Required for transcription of ribosomal RNA (rRNA) genes. Binds specifically to the boxA antiterminator sequence of the ribosomal RNA (rrn) operons.</text>
</comment>
<dbReference type="HAMAP" id="MF_00073">
    <property type="entry name" value="NusB"/>
    <property type="match status" value="1"/>
</dbReference>
<dbReference type="InterPro" id="IPR011605">
    <property type="entry name" value="NusB_fam"/>
</dbReference>
<dbReference type="CDD" id="cd00619">
    <property type="entry name" value="Terminator_NusB"/>
    <property type="match status" value="1"/>
</dbReference>
<dbReference type="eggNOG" id="COG0781">
    <property type="taxonomic scope" value="Bacteria"/>
</dbReference>
<dbReference type="InterPro" id="IPR035926">
    <property type="entry name" value="NusB-like_sf"/>
</dbReference>
<keyword evidence="5 6" id="KW-0804">Transcription</keyword>
<keyword evidence="8" id="KW-0808">Transferase</keyword>